<reference evidence="2 3" key="1">
    <citation type="journal article" date="2022" name="G3 (Bethesda)">
        <title>Evaluating Illumina-, Nanopore-, and PacBio-based genome assembly strategies with the bald notothen, Trematomus borchgrevinki.</title>
        <authorList>
            <person name="Rayamajhi N."/>
            <person name="Cheng C.C."/>
            <person name="Catchen J.M."/>
        </authorList>
    </citation>
    <scope>NUCLEOTIDE SEQUENCE [LARGE SCALE GENOMIC DNA]</scope>
    <source>
        <strain evidence="2">AGRC-2024</strain>
    </source>
</reference>
<reference evidence="2 3" key="2">
    <citation type="journal article" date="2024" name="G3 (Bethesda)">
        <title>The genome of the cryopelagic Antarctic bald notothen, Trematomus borchgrevinki.</title>
        <authorList>
            <person name="Rayamajhi N."/>
            <person name="Rivera-Colon A.G."/>
            <person name="Minhas B.F."/>
            <person name="Cheng C.C."/>
            <person name="Catchen J.M."/>
        </authorList>
    </citation>
    <scope>NUCLEOTIDE SEQUENCE [LARGE SCALE GENOMIC DNA]</scope>
    <source>
        <strain evidence="2">AGRC-2024</strain>
    </source>
</reference>
<accession>A0ABD2HCX4</accession>
<feature type="region of interest" description="Disordered" evidence="1">
    <location>
        <begin position="129"/>
        <end position="159"/>
    </location>
</feature>
<feature type="compositionally biased region" description="Polar residues" evidence="1">
    <location>
        <begin position="207"/>
        <end position="233"/>
    </location>
</feature>
<organism evidence="2 3">
    <name type="scientific">Pagothenia borchgrevinki</name>
    <name type="common">Bald rockcod</name>
    <name type="synonym">Trematomus borchgrevinki</name>
    <dbReference type="NCBI Taxonomy" id="8213"/>
    <lineage>
        <taxon>Eukaryota</taxon>
        <taxon>Metazoa</taxon>
        <taxon>Chordata</taxon>
        <taxon>Craniata</taxon>
        <taxon>Vertebrata</taxon>
        <taxon>Euteleostomi</taxon>
        <taxon>Actinopterygii</taxon>
        <taxon>Neopterygii</taxon>
        <taxon>Teleostei</taxon>
        <taxon>Neoteleostei</taxon>
        <taxon>Acanthomorphata</taxon>
        <taxon>Eupercaria</taxon>
        <taxon>Perciformes</taxon>
        <taxon>Notothenioidei</taxon>
        <taxon>Nototheniidae</taxon>
        <taxon>Pagothenia</taxon>
    </lineage>
</organism>
<keyword evidence="3" id="KW-1185">Reference proteome</keyword>
<sequence>MAGLGKRLIALPEQSNHAEISTVLSAEYPKLETLTGEWLIYKASGGSGLRKLSVIPPESEGYTAKMLKGISNNGKHTLFVIPLQEELDTTPLPADAPEFSKMPTSQCRTCGETLPLQFLALHVESCSKSAEDTEQEIDEDSDEKQDHDDQDNTSPVASEKECPICQVVYPADIIEMHASACVERTSTLEGLSYGGAGVDVEALEEPSATSSQMTPWQNQPTSSAGPSRPANTTEDWKTIPDPARAARLYRETMLDIHASGKPLHLHVNLGDSISDQEMAFIAFYKARNVEWANPMQSRLEGDPAIGEGVNRYWFSRVMQKLKEGFNLNFGNCCVTRLFDGEPDHLVPSSSAFLLESDLFLMVGRIIGHCFLH</sequence>
<gene>
    <name evidence="2" type="ORF">OYC64_000062</name>
</gene>
<evidence type="ECO:0000256" key="1">
    <source>
        <dbReference type="SAM" id="MobiDB-lite"/>
    </source>
</evidence>
<comment type="caution">
    <text evidence="2">The sequence shown here is derived from an EMBL/GenBank/DDBJ whole genome shotgun (WGS) entry which is preliminary data.</text>
</comment>
<protein>
    <submittedName>
        <fullName evidence="2">Uncharacterized protein</fullName>
    </submittedName>
</protein>
<dbReference type="EMBL" id="JBIYXZ010002070">
    <property type="protein sequence ID" value="KAL3063653.1"/>
    <property type="molecule type" value="Genomic_DNA"/>
</dbReference>
<dbReference type="AlphaFoldDB" id="A0ABD2HCX4"/>
<dbReference type="Proteomes" id="UP001619887">
    <property type="component" value="Unassembled WGS sequence"/>
</dbReference>
<name>A0ABD2HCX4_PAGBO</name>
<feature type="region of interest" description="Disordered" evidence="1">
    <location>
        <begin position="205"/>
        <end position="237"/>
    </location>
</feature>
<proteinExistence type="predicted"/>
<evidence type="ECO:0000313" key="3">
    <source>
        <dbReference type="Proteomes" id="UP001619887"/>
    </source>
</evidence>
<evidence type="ECO:0000313" key="2">
    <source>
        <dbReference type="EMBL" id="KAL3063653.1"/>
    </source>
</evidence>
<feature type="compositionally biased region" description="Acidic residues" evidence="1">
    <location>
        <begin position="132"/>
        <end position="151"/>
    </location>
</feature>